<dbReference type="InterPro" id="IPR005650">
    <property type="entry name" value="BlaI_family"/>
</dbReference>
<dbReference type="PIRSF" id="PIRSF019455">
    <property type="entry name" value="CopR_AtkY"/>
    <property type="match status" value="1"/>
</dbReference>
<dbReference type="AlphaFoldDB" id="A0A1M7HQA8"/>
<sequence>MKELNENEEKVMLILWQLKEAMVKEIMDKMEEPVPPYTTVSSIVRLLEKKGYVDHKAYGKTHVYFPAIPQGLYRKRRFNKMMAHFFDGSVSNVLSFLVQEKKLTKKEIKELQHIVDQMEKEEK</sequence>
<keyword evidence="2" id="KW-0805">Transcription regulation</keyword>
<keyword evidence="4" id="KW-0804">Transcription</keyword>
<dbReference type="Gene3D" id="1.10.4040.10">
    <property type="entry name" value="Penicillinase repressor domain"/>
    <property type="match status" value="1"/>
</dbReference>
<gene>
    <name evidence="5" type="ORF">SAMN04488057_1019</name>
</gene>
<dbReference type="Gene3D" id="1.10.10.10">
    <property type="entry name" value="Winged helix-like DNA-binding domain superfamily/Winged helix DNA-binding domain"/>
    <property type="match status" value="1"/>
</dbReference>
<accession>A0A1M7HQA8</accession>
<evidence type="ECO:0000256" key="3">
    <source>
        <dbReference type="ARBA" id="ARBA00023125"/>
    </source>
</evidence>
<proteinExistence type="inferred from homology"/>
<evidence type="ECO:0000313" key="6">
    <source>
        <dbReference type="Proteomes" id="UP000184513"/>
    </source>
</evidence>
<keyword evidence="6" id="KW-1185">Reference proteome</keyword>
<dbReference type="STRING" id="388280.SAMN04488057_1019"/>
<organism evidence="5 6">
    <name type="scientific">Cyclobacterium lianum</name>
    <dbReference type="NCBI Taxonomy" id="388280"/>
    <lineage>
        <taxon>Bacteria</taxon>
        <taxon>Pseudomonadati</taxon>
        <taxon>Bacteroidota</taxon>
        <taxon>Cytophagia</taxon>
        <taxon>Cytophagales</taxon>
        <taxon>Cyclobacteriaceae</taxon>
        <taxon>Cyclobacterium</taxon>
    </lineage>
</organism>
<evidence type="ECO:0000256" key="2">
    <source>
        <dbReference type="ARBA" id="ARBA00023015"/>
    </source>
</evidence>
<dbReference type="GO" id="GO:0045892">
    <property type="term" value="P:negative regulation of DNA-templated transcription"/>
    <property type="evidence" value="ECO:0007669"/>
    <property type="project" value="InterPro"/>
</dbReference>
<dbReference type="SUPFAM" id="SSF46785">
    <property type="entry name" value="Winged helix' DNA-binding domain"/>
    <property type="match status" value="1"/>
</dbReference>
<protein>
    <submittedName>
        <fullName evidence="5">Predicted transcriptional regulator</fullName>
    </submittedName>
</protein>
<reference evidence="5 6" key="1">
    <citation type="submission" date="2016-11" db="EMBL/GenBank/DDBJ databases">
        <authorList>
            <person name="Jaros S."/>
            <person name="Januszkiewicz K."/>
            <person name="Wedrychowicz H."/>
        </authorList>
    </citation>
    <scope>NUCLEOTIDE SEQUENCE [LARGE SCALE GENOMIC DNA]</scope>
    <source>
        <strain evidence="5 6">CGMCC 1.6102</strain>
    </source>
</reference>
<dbReference type="Proteomes" id="UP000184513">
    <property type="component" value="Unassembled WGS sequence"/>
</dbReference>
<comment type="similarity">
    <text evidence="1">Belongs to the BlaI transcriptional regulatory family.</text>
</comment>
<evidence type="ECO:0000313" key="5">
    <source>
        <dbReference type="EMBL" id="SHM30523.1"/>
    </source>
</evidence>
<keyword evidence="3" id="KW-0238">DNA-binding</keyword>
<dbReference type="EMBL" id="FRCY01000001">
    <property type="protein sequence ID" value="SHM30523.1"/>
    <property type="molecule type" value="Genomic_DNA"/>
</dbReference>
<name>A0A1M7HQA8_9BACT</name>
<dbReference type="InterPro" id="IPR036388">
    <property type="entry name" value="WH-like_DNA-bd_sf"/>
</dbReference>
<dbReference type="OrthoDB" id="1098508at2"/>
<dbReference type="InterPro" id="IPR036390">
    <property type="entry name" value="WH_DNA-bd_sf"/>
</dbReference>
<evidence type="ECO:0000256" key="4">
    <source>
        <dbReference type="ARBA" id="ARBA00023163"/>
    </source>
</evidence>
<dbReference type="GO" id="GO:0003677">
    <property type="term" value="F:DNA binding"/>
    <property type="evidence" value="ECO:0007669"/>
    <property type="project" value="UniProtKB-KW"/>
</dbReference>
<dbReference type="Pfam" id="PF03965">
    <property type="entry name" value="Penicillinase_R"/>
    <property type="match status" value="1"/>
</dbReference>
<evidence type="ECO:0000256" key="1">
    <source>
        <dbReference type="ARBA" id="ARBA00011046"/>
    </source>
</evidence>
<dbReference type="RefSeq" id="WP_073089792.1">
    <property type="nucleotide sequence ID" value="NZ_FRCY01000001.1"/>
</dbReference>